<dbReference type="PANTHER" id="PTHR43257">
    <property type="entry name" value="PYRUVATE DEHYDROGENASE E1 COMPONENT BETA SUBUNIT"/>
    <property type="match status" value="1"/>
</dbReference>
<proteinExistence type="predicted"/>
<dbReference type="InterPro" id="IPR005475">
    <property type="entry name" value="Transketolase-like_Pyr-bd"/>
</dbReference>
<dbReference type="GO" id="GO:0000287">
    <property type="term" value="F:magnesium ion binding"/>
    <property type="evidence" value="ECO:0007669"/>
    <property type="project" value="UniProtKB-ARBA"/>
</dbReference>
<name>A0A4R5D4L3_9ACTN</name>
<comment type="caution">
    <text evidence="5">The sequence shown here is derived from an EMBL/GenBank/DDBJ whole genome shotgun (WGS) entry which is preliminary data.</text>
</comment>
<dbReference type="PANTHER" id="PTHR43257:SF2">
    <property type="entry name" value="PYRUVATE DEHYDROGENASE E1 COMPONENT SUBUNIT BETA"/>
    <property type="match status" value="1"/>
</dbReference>
<dbReference type="Gene3D" id="3.40.50.920">
    <property type="match status" value="1"/>
</dbReference>
<dbReference type="InterPro" id="IPR009014">
    <property type="entry name" value="Transketo_C/PFOR_II"/>
</dbReference>
<gene>
    <name evidence="5" type="ORF">E1269_18235</name>
</gene>
<evidence type="ECO:0000256" key="1">
    <source>
        <dbReference type="ARBA" id="ARBA00001964"/>
    </source>
</evidence>
<dbReference type="AlphaFoldDB" id="A0A4R5D4L3"/>
<comment type="cofactor">
    <cofactor evidence="1">
        <name>thiamine diphosphate</name>
        <dbReference type="ChEBI" id="CHEBI:58937"/>
    </cofactor>
</comment>
<evidence type="ECO:0000313" key="6">
    <source>
        <dbReference type="Proteomes" id="UP000294739"/>
    </source>
</evidence>
<protein>
    <submittedName>
        <fullName evidence="5">Acetoin dehydrogenase</fullName>
    </submittedName>
</protein>
<dbReference type="Pfam" id="PF02779">
    <property type="entry name" value="Transket_pyr"/>
    <property type="match status" value="1"/>
</dbReference>
<dbReference type="Pfam" id="PF02780">
    <property type="entry name" value="Transketolase_C"/>
    <property type="match status" value="1"/>
</dbReference>
<evidence type="ECO:0000259" key="4">
    <source>
        <dbReference type="SMART" id="SM00861"/>
    </source>
</evidence>
<organism evidence="5 6">
    <name type="scientific">Jiangella asiatica</name>
    <dbReference type="NCBI Taxonomy" id="2530372"/>
    <lineage>
        <taxon>Bacteria</taxon>
        <taxon>Bacillati</taxon>
        <taxon>Actinomycetota</taxon>
        <taxon>Actinomycetes</taxon>
        <taxon>Jiangellales</taxon>
        <taxon>Jiangellaceae</taxon>
        <taxon>Jiangella</taxon>
    </lineage>
</organism>
<dbReference type="SUPFAM" id="SSF52922">
    <property type="entry name" value="TK C-terminal domain-like"/>
    <property type="match status" value="1"/>
</dbReference>
<dbReference type="Gene3D" id="3.40.50.970">
    <property type="match status" value="1"/>
</dbReference>
<keyword evidence="2" id="KW-0560">Oxidoreductase</keyword>
<evidence type="ECO:0000256" key="3">
    <source>
        <dbReference type="ARBA" id="ARBA00023052"/>
    </source>
</evidence>
<dbReference type="InterPro" id="IPR029061">
    <property type="entry name" value="THDP-binding"/>
</dbReference>
<dbReference type="RefSeq" id="WP_131897097.1">
    <property type="nucleotide sequence ID" value="NZ_SMKZ01000026.1"/>
</dbReference>
<evidence type="ECO:0000256" key="2">
    <source>
        <dbReference type="ARBA" id="ARBA00023002"/>
    </source>
</evidence>
<feature type="domain" description="Transketolase-like pyrimidine-binding" evidence="4">
    <location>
        <begin position="19"/>
        <end position="193"/>
    </location>
</feature>
<dbReference type="GO" id="GO:0016491">
    <property type="term" value="F:oxidoreductase activity"/>
    <property type="evidence" value="ECO:0007669"/>
    <property type="project" value="UniProtKB-KW"/>
</dbReference>
<dbReference type="Proteomes" id="UP000294739">
    <property type="component" value="Unassembled WGS sequence"/>
</dbReference>
<dbReference type="SUPFAM" id="SSF52518">
    <property type="entry name" value="Thiamin diphosphate-binding fold (THDP-binding)"/>
    <property type="match status" value="1"/>
</dbReference>
<keyword evidence="3" id="KW-0786">Thiamine pyrophosphate</keyword>
<dbReference type="FunFam" id="3.40.50.920:FF:000001">
    <property type="entry name" value="Pyruvate dehydrogenase E1 beta subunit"/>
    <property type="match status" value="1"/>
</dbReference>
<accession>A0A4R5D4L3</accession>
<sequence>MSITEHNEHRPVTAETADLSYVLAVNAALRRALDEVPEVILYGEDVAKGGGIFGATRGLASAFGDRVFDTPISESAILGSALGAAMLGRRPVVEIMWIDFALVALDQIVNQIANTAYVSRGRWRAPLVIRTQQGHLPGACAQHAQNLEAMFAHTPGLRVGLPYTTQDAYDMLLSAVHCDDPVLIIENRSLYFRERVPVAVNGPVQPIGAAAVRRAGSDATVVAWSAVLAEVLAAADELSGEGIEIEVIDLRWLNPLDEATVFASVRKTSRFAVVHEANLTGGFGGELVARVAERCLGDLDAAPRRVATPDLRIPAAPHLQQAVIPQVADITASLRQLVSE</sequence>
<evidence type="ECO:0000313" key="5">
    <source>
        <dbReference type="EMBL" id="TDE08246.1"/>
    </source>
</evidence>
<dbReference type="InParanoid" id="A0A4R5D4L3"/>
<dbReference type="EMBL" id="SMKZ01000026">
    <property type="protein sequence ID" value="TDE08246.1"/>
    <property type="molecule type" value="Genomic_DNA"/>
</dbReference>
<dbReference type="OrthoDB" id="9766715at2"/>
<dbReference type="FunFam" id="3.40.50.970:FF:000001">
    <property type="entry name" value="Pyruvate dehydrogenase E1 beta subunit"/>
    <property type="match status" value="1"/>
</dbReference>
<dbReference type="CDD" id="cd07036">
    <property type="entry name" value="TPP_PYR_E1-PDHc-beta_like"/>
    <property type="match status" value="1"/>
</dbReference>
<dbReference type="InterPro" id="IPR033248">
    <property type="entry name" value="Transketolase_C"/>
</dbReference>
<keyword evidence="6" id="KW-1185">Reference proteome</keyword>
<reference evidence="5 6" key="1">
    <citation type="submission" date="2019-03" db="EMBL/GenBank/DDBJ databases">
        <title>Draft genome sequences of novel Actinobacteria.</title>
        <authorList>
            <person name="Sahin N."/>
            <person name="Ay H."/>
            <person name="Saygin H."/>
        </authorList>
    </citation>
    <scope>NUCLEOTIDE SEQUENCE [LARGE SCALE GENOMIC DNA]</scope>
    <source>
        <strain evidence="5 6">5K138</strain>
    </source>
</reference>
<dbReference type="SMART" id="SM00861">
    <property type="entry name" value="Transket_pyr"/>
    <property type="match status" value="1"/>
</dbReference>